<dbReference type="Pfam" id="PF13362">
    <property type="entry name" value="Toprim_3"/>
    <property type="match status" value="1"/>
</dbReference>
<reference evidence="4" key="1">
    <citation type="submission" date="2015-07" db="EMBL/GenBank/DDBJ databases">
        <title>Draft Genome Sequence of Roseovarius tolerans EL-164, a producer of N-Acylated Alanine Methyl Esters (NAMEs).</title>
        <authorList>
            <person name="Voget S."/>
            <person name="Bruns H."/>
            <person name="Wagner-Doebler I."/>
            <person name="Schulz S."/>
            <person name="Daniel R."/>
        </authorList>
    </citation>
    <scope>NUCLEOTIDE SEQUENCE [LARGE SCALE GENOMIC DNA]</scope>
    <source>
        <strain evidence="4">EL-164</strain>
    </source>
</reference>
<dbReference type="Pfam" id="PF23639">
    <property type="entry name" value="DUF7146"/>
    <property type="match status" value="1"/>
</dbReference>
<organism evidence="3 4">
    <name type="scientific">Roseovarius tolerans</name>
    <dbReference type="NCBI Taxonomy" id="74031"/>
    <lineage>
        <taxon>Bacteria</taxon>
        <taxon>Pseudomonadati</taxon>
        <taxon>Pseudomonadota</taxon>
        <taxon>Alphaproteobacteria</taxon>
        <taxon>Rhodobacterales</taxon>
        <taxon>Roseobacteraceae</taxon>
        <taxon>Roseovarius</taxon>
    </lineage>
</organism>
<dbReference type="EMBL" id="LGVV01000065">
    <property type="protein sequence ID" value="KNX40172.1"/>
    <property type="molecule type" value="Genomic_DNA"/>
</dbReference>
<name>A0A0L6CQZ0_9RHOB</name>
<accession>A0A0L6CQZ0</accession>
<dbReference type="OrthoDB" id="9811157at2"/>
<dbReference type="AlphaFoldDB" id="A0A0L6CQZ0"/>
<dbReference type="InterPro" id="IPR055570">
    <property type="entry name" value="DUF7146"/>
</dbReference>
<sequence>MTDARTMTESLGGDWFRSYGTAPCPVCQQAGRKEQNALTLADGDNGRLMANCKKSDCTFRDIMAMASLRGVAYRAPDPATIAQRETERRADAQRRAGQAERIWQEAQPIAGTAAETYLRARGITCALPPALRFHPACWHGPTAQRYPAMVAAVEGGSFAVHRTYLRPDGSGKAGLEGGDKLMLGATAGGAVRLTDGPGRLVVAEGIESGLSLACGLLDGPATIWAGLSTSGLRGLHLPARLGRLTIACDGDTPGLAAAHALAERASALGWQVSTCDPGDGADFNDILTGKAVAA</sequence>
<protein>
    <submittedName>
        <fullName evidence="3">Uncharacterized protein</fullName>
    </submittedName>
</protein>
<dbReference type="Gene3D" id="3.40.1360.10">
    <property type="match status" value="1"/>
</dbReference>
<feature type="domain" description="Toprim" evidence="1">
    <location>
        <begin position="200"/>
        <end position="288"/>
    </location>
</feature>
<dbReference type="Proteomes" id="UP000037046">
    <property type="component" value="Unassembled WGS sequence"/>
</dbReference>
<dbReference type="PATRIC" id="fig|74031.6.peg.3366"/>
<proteinExistence type="predicted"/>
<evidence type="ECO:0000313" key="4">
    <source>
        <dbReference type="Proteomes" id="UP000037046"/>
    </source>
</evidence>
<evidence type="ECO:0000259" key="1">
    <source>
        <dbReference type="Pfam" id="PF13362"/>
    </source>
</evidence>
<evidence type="ECO:0000313" key="3">
    <source>
        <dbReference type="EMBL" id="KNX40172.1"/>
    </source>
</evidence>
<feature type="domain" description="DUF7146" evidence="2">
    <location>
        <begin position="94"/>
        <end position="193"/>
    </location>
</feature>
<dbReference type="RefSeq" id="WP_050664131.1">
    <property type="nucleotide sequence ID" value="NZ_CP118494.1"/>
</dbReference>
<evidence type="ECO:0000259" key="2">
    <source>
        <dbReference type="Pfam" id="PF23639"/>
    </source>
</evidence>
<gene>
    <name evidence="3" type="ORF">ROTO_32960</name>
</gene>
<dbReference type="InterPro" id="IPR006171">
    <property type="entry name" value="TOPRIM_dom"/>
</dbReference>
<comment type="caution">
    <text evidence="3">The sequence shown here is derived from an EMBL/GenBank/DDBJ whole genome shotgun (WGS) entry which is preliminary data.</text>
</comment>
<keyword evidence="4" id="KW-1185">Reference proteome</keyword>